<dbReference type="PANTHER" id="PTHR42718:SF49">
    <property type="entry name" value="EXPORT PROTEIN"/>
    <property type="match status" value="1"/>
</dbReference>
<dbReference type="InterPro" id="IPR011701">
    <property type="entry name" value="MFS"/>
</dbReference>
<keyword evidence="6 7" id="KW-0472">Membrane</keyword>
<comment type="subcellular location">
    <subcellularLocation>
        <location evidence="1">Cell membrane</location>
        <topology evidence="1">Multi-pass membrane protein</topology>
    </subcellularLocation>
</comment>
<dbReference type="InterPro" id="IPR020846">
    <property type="entry name" value="MFS_dom"/>
</dbReference>
<dbReference type="Proteomes" id="UP001296706">
    <property type="component" value="Unassembled WGS sequence"/>
</dbReference>
<evidence type="ECO:0000256" key="2">
    <source>
        <dbReference type="ARBA" id="ARBA00022448"/>
    </source>
</evidence>
<accession>A0ABX1RDA6</accession>
<dbReference type="EMBL" id="JAAXKY010000031">
    <property type="protein sequence ID" value="NMH77859.1"/>
    <property type="molecule type" value="Genomic_DNA"/>
</dbReference>
<sequence length="471" mass="48004">MRRWWPLVAVGLGAFMLLIDVTIVNVALPDMATDLGASFSGLQWVVDIYALTLAALLLGTGTIADRFGHRRVYIGGLTLFGLASLGCALAPSTELLIIGRAVQGVGAAAMFAATLALLSTTYQGRDRAVAFGVWGSVNGAAAAAGPIIGGLLTQHLGWEWIFAVNVPVAVVAVVITWRTIAPDHASRYRRFDLPGMVAFTVSAAGLTYGLIRSGEAPWGDPGVWGPVAVAAVALAAFVVIERRSASPMLDLALFRHRTFVGLVIGGALLSLAAWSMFPYASLWMQSRLGLGPVATGLVIMPMSVVSFVVPLVMGRFGHAIAPRYSVTVGLLFIAAGSFLQARVQADSTAAVLIPGMLCIGLGAGLSIPPLSSAVMGAVPGERAGMAGGALNSARQLGLAVGVAVLGAVFSSAAPGGVTGSAASVATALNTSYTVAGVIAVVGAAAVFVLVRPSRPAPTDVAAKPLSRNVVA</sequence>
<name>A0ABX1RDA6_9PSEU</name>
<keyword evidence="10" id="KW-1185">Reference proteome</keyword>
<dbReference type="RefSeq" id="WP_169395932.1">
    <property type="nucleotide sequence ID" value="NZ_BAAAJH010000003.1"/>
</dbReference>
<dbReference type="InterPro" id="IPR004638">
    <property type="entry name" value="EmrB-like"/>
</dbReference>
<feature type="domain" description="Major facilitator superfamily (MFS) profile" evidence="8">
    <location>
        <begin position="6"/>
        <end position="454"/>
    </location>
</feature>
<evidence type="ECO:0000256" key="1">
    <source>
        <dbReference type="ARBA" id="ARBA00004651"/>
    </source>
</evidence>
<feature type="transmembrane region" description="Helical" evidence="7">
    <location>
        <begin position="324"/>
        <end position="343"/>
    </location>
</feature>
<reference evidence="9 10" key="1">
    <citation type="submission" date="2020-04" db="EMBL/GenBank/DDBJ databases">
        <authorList>
            <person name="Klaysubun C."/>
            <person name="Duangmal K."/>
            <person name="Lipun K."/>
        </authorList>
    </citation>
    <scope>NUCLEOTIDE SEQUENCE [LARGE SCALE GENOMIC DNA]</scope>
    <source>
        <strain evidence="9 10">JCM 11839</strain>
    </source>
</reference>
<dbReference type="InterPro" id="IPR036259">
    <property type="entry name" value="MFS_trans_sf"/>
</dbReference>
<evidence type="ECO:0000256" key="7">
    <source>
        <dbReference type="SAM" id="Phobius"/>
    </source>
</evidence>
<proteinExistence type="predicted"/>
<dbReference type="Gene3D" id="1.20.1720.10">
    <property type="entry name" value="Multidrug resistance protein D"/>
    <property type="match status" value="1"/>
</dbReference>
<keyword evidence="3" id="KW-1003">Cell membrane</keyword>
<dbReference type="Gene3D" id="1.20.1250.20">
    <property type="entry name" value="MFS general substrate transporter like domains"/>
    <property type="match status" value="1"/>
</dbReference>
<keyword evidence="5 7" id="KW-1133">Transmembrane helix</keyword>
<feature type="transmembrane region" description="Helical" evidence="7">
    <location>
        <begin position="349"/>
        <end position="375"/>
    </location>
</feature>
<evidence type="ECO:0000256" key="4">
    <source>
        <dbReference type="ARBA" id="ARBA00022692"/>
    </source>
</evidence>
<dbReference type="Pfam" id="PF07690">
    <property type="entry name" value="MFS_1"/>
    <property type="match status" value="1"/>
</dbReference>
<evidence type="ECO:0000256" key="5">
    <source>
        <dbReference type="ARBA" id="ARBA00022989"/>
    </source>
</evidence>
<organism evidence="9 10">
    <name type="scientific">Pseudonocardia xinjiangensis</name>
    <dbReference type="NCBI Taxonomy" id="75289"/>
    <lineage>
        <taxon>Bacteria</taxon>
        <taxon>Bacillati</taxon>
        <taxon>Actinomycetota</taxon>
        <taxon>Actinomycetes</taxon>
        <taxon>Pseudonocardiales</taxon>
        <taxon>Pseudonocardiaceae</taxon>
        <taxon>Pseudonocardia</taxon>
    </lineage>
</organism>
<evidence type="ECO:0000313" key="9">
    <source>
        <dbReference type="EMBL" id="NMH77859.1"/>
    </source>
</evidence>
<protein>
    <submittedName>
        <fullName evidence="9">MFS transporter</fullName>
    </submittedName>
</protein>
<feature type="transmembrane region" description="Helical" evidence="7">
    <location>
        <begin position="429"/>
        <end position="450"/>
    </location>
</feature>
<feature type="transmembrane region" description="Helical" evidence="7">
    <location>
        <begin position="193"/>
        <end position="211"/>
    </location>
</feature>
<evidence type="ECO:0000259" key="8">
    <source>
        <dbReference type="PROSITE" id="PS50850"/>
    </source>
</evidence>
<comment type="caution">
    <text evidence="9">The sequence shown here is derived from an EMBL/GenBank/DDBJ whole genome shotgun (WGS) entry which is preliminary data.</text>
</comment>
<dbReference type="CDD" id="cd17321">
    <property type="entry name" value="MFS_MMR_MDR_like"/>
    <property type="match status" value="1"/>
</dbReference>
<feature type="transmembrane region" description="Helical" evidence="7">
    <location>
        <begin position="223"/>
        <end position="240"/>
    </location>
</feature>
<feature type="transmembrane region" description="Helical" evidence="7">
    <location>
        <begin position="289"/>
        <end position="312"/>
    </location>
</feature>
<feature type="transmembrane region" description="Helical" evidence="7">
    <location>
        <begin position="97"/>
        <end position="117"/>
    </location>
</feature>
<gene>
    <name evidence="9" type="ORF">HF577_12295</name>
</gene>
<feature type="transmembrane region" description="Helical" evidence="7">
    <location>
        <begin position="160"/>
        <end position="181"/>
    </location>
</feature>
<dbReference type="SUPFAM" id="SSF103473">
    <property type="entry name" value="MFS general substrate transporter"/>
    <property type="match status" value="1"/>
</dbReference>
<keyword evidence="2" id="KW-0813">Transport</keyword>
<feature type="transmembrane region" description="Helical" evidence="7">
    <location>
        <begin position="260"/>
        <end position="277"/>
    </location>
</feature>
<evidence type="ECO:0000313" key="10">
    <source>
        <dbReference type="Proteomes" id="UP001296706"/>
    </source>
</evidence>
<keyword evidence="4 7" id="KW-0812">Transmembrane</keyword>
<dbReference type="PRINTS" id="PR01036">
    <property type="entry name" value="TCRTETB"/>
</dbReference>
<feature type="transmembrane region" description="Helical" evidence="7">
    <location>
        <begin position="72"/>
        <end position="91"/>
    </location>
</feature>
<dbReference type="PROSITE" id="PS50850">
    <property type="entry name" value="MFS"/>
    <property type="match status" value="1"/>
</dbReference>
<evidence type="ECO:0000256" key="3">
    <source>
        <dbReference type="ARBA" id="ARBA00022475"/>
    </source>
</evidence>
<feature type="transmembrane region" description="Helical" evidence="7">
    <location>
        <begin position="396"/>
        <end position="417"/>
    </location>
</feature>
<dbReference type="NCBIfam" id="TIGR00711">
    <property type="entry name" value="efflux_EmrB"/>
    <property type="match status" value="1"/>
</dbReference>
<feature type="transmembrane region" description="Helical" evidence="7">
    <location>
        <begin position="42"/>
        <end position="60"/>
    </location>
</feature>
<evidence type="ECO:0000256" key="6">
    <source>
        <dbReference type="ARBA" id="ARBA00023136"/>
    </source>
</evidence>
<dbReference type="PANTHER" id="PTHR42718">
    <property type="entry name" value="MAJOR FACILITATOR SUPERFAMILY MULTIDRUG TRANSPORTER MFSC"/>
    <property type="match status" value="1"/>
</dbReference>
<feature type="transmembrane region" description="Helical" evidence="7">
    <location>
        <begin position="129"/>
        <end position="148"/>
    </location>
</feature>